<dbReference type="NCBIfam" id="NF010738">
    <property type="entry name" value="PRK14140.1"/>
    <property type="match status" value="1"/>
</dbReference>
<evidence type="ECO:0000256" key="6">
    <source>
        <dbReference type="SAM" id="MobiDB-lite"/>
    </source>
</evidence>
<dbReference type="PRINTS" id="PR00773">
    <property type="entry name" value="GRPEPROTEIN"/>
</dbReference>
<comment type="caution">
    <text evidence="7">The sequence shown here is derived from an EMBL/GenBank/DDBJ whole genome shotgun (WGS) entry which is preliminary data.</text>
</comment>
<dbReference type="SUPFAM" id="SSF58014">
    <property type="entry name" value="Coiled-coil domain of nucleotide exchange factor GrpE"/>
    <property type="match status" value="1"/>
</dbReference>
<dbReference type="Pfam" id="PF01025">
    <property type="entry name" value="GrpE"/>
    <property type="match status" value="1"/>
</dbReference>
<protein>
    <recommendedName>
        <fullName evidence="3 4">Protein GrpE</fullName>
    </recommendedName>
    <alternativeName>
        <fullName evidence="3">HSP-70 cofactor</fullName>
    </alternativeName>
</protein>
<dbReference type="Gene3D" id="2.30.22.10">
    <property type="entry name" value="Head domain of nucleotide exchange factor GrpE"/>
    <property type="match status" value="1"/>
</dbReference>
<dbReference type="CDD" id="cd00446">
    <property type="entry name" value="GrpE"/>
    <property type="match status" value="1"/>
</dbReference>
<dbReference type="Gene3D" id="3.90.20.20">
    <property type="match status" value="1"/>
</dbReference>
<comment type="subunit">
    <text evidence="3">Homodimer.</text>
</comment>
<keyword evidence="8" id="KW-1185">Reference proteome</keyword>
<dbReference type="PROSITE" id="PS01071">
    <property type="entry name" value="GRPE"/>
    <property type="match status" value="1"/>
</dbReference>
<feature type="region of interest" description="Disordered" evidence="6">
    <location>
        <begin position="1"/>
        <end position="71"/>
    </location>
</feature>
<comment type="subcellular location">
    <subcellularLocation>
        <location evidence="3">Cytoplasm</location>
    </subcellularLocation>
</comment>
<accession>A0ABV3X5X1</accession>
<dbReference type="HAMAP" id="MF_01151">
    <property type="entry name" value="GrpE"/>
    <property type="match status" value="1"/>
</dbReference>
<comment type="similarity">
    <text evidence="1 3 5">Belongs to the GrpE family.</text>
</comment>
<dbReference type="InterPro" id="IPR009012">
    <property type="entry name" value="GrpE_head"/>
</dbReference>
<sequence length="216" mass="24595">MPSFMKDEMKKKDEEKLEEMKREIDEAEAAEAGGESDDEPAFEPGEAETAEGNPEDAEAAEEAEGGELSGRVQQLENELQEKDAQMLRLRADFDNFRRRSQKEREELGDVVIQGIITDLLPLLDNFERALSAEVPDLDSFRTGVSMIYKQMQELLAKNGLEPIETEGRKFDPNFHQAVMRVQDPEKEDDMIEQELQRGYMVKGRVVRPSMVQVVSN</sequence>
<evidence type="ECO:0000313" key="7">
    <source>
        <dbReference type="EMBL" id="MEX5285503.1"/>
    </source>
</evidence>
<comment type="function">
    <text evidence="3 4">Participates actively in the response to hyperosmotic and heat shock by preventing the aggregation of stress-denatured proteins, in association with DnaK and GrpE. It is the nucleotide exchange factor for DnaK and may function as a thermosensor. Unfolded proteins bind initially to DnaJ; upon interaction with the DnaJ-bound protein, DnaK hydrolyzes its bound ATP, resulting in the formation of a stable complex. GrpE releases ADP from DnaK; ATP binding to DnaK triggers the release of the substrate protein, thus completing the reaction cycle. Several rounds of ATP-dependent interactions between DnaJ, DnaK and GrpE are required for fully efficient folding.</text>
</comment>
<gene>
    <name evidence="3 7" type="primary">grpE</name>
    <name evidence="7" type="ORF">QCO44_07620</name>
</gene>
<name>A0ABV3X5X1_9FIRM</name>
<reference evidence="7 8" key="1">
    <citation type="submission" date="2023-04" db="EMBL/GenBank/DDBJ databases">
        <title>Genome Sequence of Selenomonas sputigena ATCC 33150.</title>
        <authorList>
            <person name="Miller D.P."/>
            <person name="Anvari S."/>
            <person name="Polson S.W."/>
            <person name="Macdonald M."/>
            <person name="Mcdowell J.V."/>
        </authorList>
    </citation>
    <scope>NUCLEOTIDE SEQUENCE [LARGE SCALE GENOMIC DNA]</scope>
    <source>
        <strain evidence="7 8">ATCC 33150</strain>
    </source>
</reference>
<evidence type="ECO:0000256" key="1">
    <source>
        <dbReference type="ARBA" id="ARBA00009054"/>
    </source>
</evidence>
<dbReference type="RefSeq" id="WP_368847230.1">
    <property type="nucleotide sequence ID" value="NZ_CP194411.1"/>
</dbReference>
<dbReference type="PANTHER" id="PTHR21237:SF23">
    <property type="entry name" value="GRPE PROTEIN HOMOLOG, MITOCHONDRIAL"/>
    <property type="match status" value="1"/>
</dbReference>
<dbReference type="SUPFAM" id="SSF51064">
    <property type="entry name" value="Head domain of nucleotide exchange factor GrpE"/>
    <property type="match status" value="1"/>
</dbReference>
<feature type="compositionally biased region" description="Basic and acidic residues" evidence="6">
    <location>
        <begin position="1"/>
        <end position="24"/>
    </location>
</feature>
<organism evidence="7 8">
    <name type="scientific">Selenomonas sputigena</name>
    <dbReference type="NCBI Taxonomy" id="69823"/>
    <lineage>
        <taxon>Bacteria</taxon>
        <taxon>Bacillati</taxon>
        <taxon>Bacillota</taxon>
        <taxon>Negativicutes</taxon>
        <taxon>Selenomonadales</taxon>
        <taxon>Selenomonadaceae</taxon>
        <taxon>Selenomonas</taxon>
    </lineage>
</organism>
<dbReference type="Proteomes" id="UP001559623">
    <property type="component" value="Unassembled WGS sequence"/>
</dbReference>
<keyword evidence="3 4" id="KW-0346">Stress response</keyword>
<dbReference type="EMBL" id="JARVLH010000004">
    <property type="protein sequence ID" value="MEX5285503.1"/>
    <property type="molecule type" value="Genomic_DNA"/>
</dbReference>
<proteinExistence type="inferred from homology"/>
<evidence type="ECO:0000256" key="5">
    <source>
        <dbReference type="RuleBase" id="RU004478"/>
    </source>
</evidence>
<dbReference type="InterPro" id="IPR013805">
    <property type="entry name" value="GrpE_CC"/>
</dbReference>
<keyword evidence="3" id="KW-0963">Cytoplasm</keyword>
<feature type="compositionally biased region" description="Acidic residues" evidence="6">
    <location>
        <begin position="25"/>
        <end position="65"/>
    </location>
</feature>
<evidence type="ECO:0000256" key="4">
    <source>
        <dbReference type="RuleBase" id="RU000639"/>
    </source>
</evidence>
<dbReference type="InterPro" id="IPR000740">
    <property type="entry name" value="GrpE"/>
</dbReference>
<evidence type="ECO:0000256" key="3">
    <source>
        <dbReference type="HAMAP-Rule" id="MF_01151"/>
    </source>
</evidence>
<evidence type="ECO:0000256" key="2">
    <source>
        <dbReference type="ARBA" id="ARBA00023186"/>
    </source>
</evidence>
<keyword evidence="2 3" id="KW-0143">Chaperone</keyword>
<dbReference type="PANTHER" id="PTHR21237">
    <property type="entry name" value="GRPE PROTEIN"/>
    <property type="match status" value="1"/>
</dbReference>
<evidence type="ECO:0000313" key="8">
    <source>
        <dbReference type="Proteomes" id="UP001559623"/>
    </source>
</evidence>